<dbReference type="VEuPathDB" id="VectorBase:BGLAX_033939"/>
<dbReference type="AlphaFoldDB" id="A0A2C9KQZ2"/>
<name>A0A2C9KQZ2_BIOGL</name>
<dbReference type="Proteomes" id="UP000076420">
    <property type="component" value="Unassembled WGS sequence"/>
</dbReference>
<feature type="compositionally biased region" description="Basic and acidic residues" evidence="1">
    <location>
        <begin position="86"/>
        <end position="97"/>
    </location>
</feature>
<dbReference type="OrthoDB" id="6081066at2759"/>
<sequence length="358" mass="39886">MGRKAGTHGTPIESAMEKYHSDIGSRLSGVFVPQTNSDLSEDFCQLTLDTRHRNSIKVKRAEAPVSTPLTTYKSSSSGVSTSSSTHSEHESATKDKTRLVDKLTRALFQKKHMCARCQRRSRSCLPNKSFTHREKRYTCATCRQQSHAVRHLFGQSVNKLSSSYNKQSTTSKGLSEVTAASTEHPQHRTQNTDSGYDTVTSCSTVSSASSAFTNTFNSSKGNSQQCEPDSQSQIYKAPEITKPRNVPNITNSPHFHLKGLAQDGQLCLAPNPKEQKLGNAYDGYLPDIDYERLEKYLLTPTSTPLQDATNFEGRTFHEHPTKDTMVKACYTCSATNKICFRLPWEGGWLCEDCLDRVH</sequence>
<feature type="region of interest" description="Disordered" evidence="1">
    <location>
        <begin position="164"/>
        <end position="195"/>
    </location>
</feature>
<accession>A0A2C9KQZ2</accession>
<proteinExistence type="predicted"/>
<dbReference type="EnsemblMetazoa" id="BGLB022486-RA">
    <property type="protein sequence ID" value="BGLB022486-PA"/>
    <property type="gene ID" value="BGLB022486"/>
</dbReference>
<gene>
    <name evidence="2" type="primary">106050829</name>
</gene>
<evidence type="ECO:0000313" key="3">
    <source>
        <dbReference type="Proteomes" id="UP000076420"/>
    </source>
</evidence>
<evidence type="ECO:0000313" key="2">
    <source>
        <dbReference type="EnsemblMetazoa" id="BGLB022486-PA"/>
    </source>
</evidence>
<dbReference type="KEGG" id="bgt:106050829"/>
<protein>
    <submittedName>
        <fullName evidence="2">Uncharacterized protein</fullName>
    </submittedName>
</protein>
<organism evidence="2 3">
    <name type="scientific">Biomphalaria glabrata</name>
    <name type="common">Bloodfluke planorb</name>
    <name type="synonym">Freshwater snail</name>
    <dbReference type="NCBI Taxonomy" id="6526"/>
    <lineage>
        <taxon>Eukaryota</taxon>
        <taxon>Metazoa</taxon>
        <taxon>Spiralia</taxon>
        <taxon>Lophotrochozoa</taxon>
        <taxon>Mollusca</taxon>
        <taxon>Gastropoda</taxon>
        <taxon>Heterobranchia</taxon>
        <taxon>Euthyneura</taxon>
        <taxon>Panpulmonata</taxon>
        <taxon>Hygrophila</taxon>
        <taxon>Lymnaeoidea</taxon>
        <taxon>Planorbidae</taxon>
        <taxon>Biomphalaria</taxon>
    </lineage>
</organism>
<evidence type="ECO:0000256" key="1">
    <source>
        <dbReference type="SAM" id="MobiDB-lite"/>
    </source>
</evidence>
<feature type="compositionally biased region" description="Low complexity" evidence="1">
    <location>
        <begin position="74"/>
        <end position="85"/>
    </location>
</feature>
<feature type="region of interest" description="Disordered" evidence="1">
    <location>
        <begin position="67"/>
        <end position="97"/>
    </location>
</feature>
<reference evidence="2" key="1">
    <citation type="submission" date="2020-05" db="UniProtKB">
        <authorList>
            <consortium name="EnsemblMetazoa"/>
        </authorList>
    </citation>
    <scope>IDENTIFICATION</scope>
    <source>
        <strain evidence="2">BB02</strain>
    </source>
</reference>
<dbReference type="RefSeq" id="XP_013061332.2">
    <property type="nucleotide sequence ID" value="XM_013205878.2"/>
</dbReference>
<dbReference type="VEuPathDB" id="VectorBase:BGLB022486"/>